<name>A0AAP8NJC3_9BACT</name>
<dbReference type="Proteomes" id="UP000235914">
    <property type="component" value="Unassembled WGS sequence"/>
</dbReference>
<dbReference type="AlphaFoldDB" id="A0AAP8NJC3"/>
<sequence>MSFLDRETGFPVPEKHVMSLEVPVSKTGLTQNGGDEACRRLQGHDALQNEEVPLLGIRLPVLRNFAGKKLRKIWQDRMLAR</sequence>
<protein>
    <submittedName>
        <fullName evidence="1">Uncharacterized protein</fullName>
    </submittedName>
</protein>
<reference evidence="1 2" key="1">
    <citation type="journal article" date="2017" name="BMC Genomics">
        <title>Genome sequencing of 39 Akkermansia muciniphila isolates reveals its population structure, genomic and functional diverisity, and global distribution in mammalian gut microbiotas.</title>
        <authorList>
            <person name="Guo X."/>
            <person name="Li S."/>
            <person name="Zhang J."/>
            <person name="Wu F."/>
            <person name="Li X."/>
            <person name="Wu D."/>
            <person name="Zhang M."/>
            <person name="Ou Z."/>
            <person name="Jie Z."/>
            <person name="Yan Q."/>
            <person name="Li P."/>
            <person name="Yi J."/>
            <person name="Peng Y."/>
        </authorList>
    </citation>
    <scope>NUCLEOTIDE SEQUENCE [LARGE SCALE GENOMIC DNA]</scope>
    <source>
        <strain evidence="1 2">GP43</strain>
    </source>
</reference>
<evidence type="ECO:0000313" key="1">
    <source>
        <dbReference type="EMBL" id="PNC53827.1"/>
    </source>
</evidence>
<gene>
    <name evidence="1" type="ORF">CXU09_11060</name>
</gene>
<proteinExistence type="predicted"/>
<evidence type="ECO:0000313" key="2">
    <source>
        <dbReference type="Proteomes" id="UP000235914"/>
    </source>
</evidence>
<accession>A0AAP8NJC3</accession>
<comment type="caution">
    <text evidence="1">The sequence shown here is derived from an EMBL/GenBank/DDBJ whole genome shotgun (WGS) entry which is preliminary data.</text>
</comment>
<dbReference type="EMBL" id="PJKN01000007">
    <property type="protein sequence ID" value="PNC53827.1"/>
    <property type="molecule type" value="Genomic_DNA"/>
</dbReference>
<organism evidence="1 2">
    <name type="scientific">Akkermansia muciniphila</name>
    <dbReference type="NCBI Taxonomy" id="239935"/>
    <lineage>
        <taxon>Bacteria</taxon>
        <taxon>Pseudomonadati</taxon>
        <taxon>Verrucomicrobiota</taxon>
        <taxon>Verrucomicrobiia</taxon>
        <taxon>Verrucomicrobiales</taxon>
        <taxon>Akkermansiaceae</taxon>
        <taxon>Akkermansia</taxon>
    </lineage>
</organism>